<dbReference type="PANTHER" id="PTHR38745:SF2">
    <property type="entry name" value="TYROSINE SPECIFIC PROTEIN PHOSPHATASES DOMAIN-CONTAINING PROTEIN"/>
    <property type="match status" value="1"/>
</dbReference>
<dbReference type="OMA" id="KALEWDF"/>
<protein>
    <recommendedName>
        <fullName evidence="3">Tyrosine specific protein phosphatases domain-containing protein</fullName>
    </recommendedName>
</protein>
<dbReference type="PROSITE" id="PS00383">
    <property type="entry name" value="TYR_PHOSPHATASE_1"/>
    <property type="match status" value="1"/>
</dbReference>
<name>A0A6A5BV76_NAEFO</name>
<reference evidence="1 2" key="1">
    <citation type="journal article" date="2019" name="Sci. Rep.">
        <title>Nanopore sequencing improves the draft genome of the human pathogenic amoeba Naegleria fowleri.</title>
        <authorList>
            <person name="Liechti N."/>
            <person name="Schurch N."/>
            <person name="Bruggmann R."/>
            <person name="Wittwer M."/>
        </authorList>
    </citation>
    <scope>NUCLEOTIDE SEQUENCE [LARGE SCALE GENOMIC DNA]</scope>
    <source>
        <strain evidence="1 2">ATCC 30894</strain>
    </source>
</reference>
<dbReference type="GeneID" id="68108727"/>
<organism evidence="1 2">
    <name type="scientific">Naegleria fowleri</name>
    <name type="common">Brain eating amoeba</name>
    <dbReference type="NCBI Taxonomy" id="5763"/>
    <lineage>
        <taxon>Eukaryota</taxon>
        <taxon>Discoba</taxon>
        <taxon>Heterolobosea</taxon>
        <taxon>Tetramitia</taxon>
        <taxon>Eutetramitia</taxon>
        <taxon>Vahlkampfiidae</taxon>
        <taxon>Naegleria</taxon>
    </lineage>
</organism>
<sequence length="191" mass="22499">MNFTLPSQYYLVDISFLFELQHDLKVEKQFFQENPQVGALAHWTILGALVNGTDLPDWLRKELALNEAKWDLEDQLLSRVPQLHAWIWEKDSIHSALSNGLFNSYTEGTPIVFYMHCEAGMDRTGEVAGAYYLKYFKWTFIQTLTYDYHIEEHPRPIEWANQNALNWFCWHLFYTEGYPLDCGRSLPRQGI</sequence>
<keyword evidence="2" id="KW-1185">Reference proteome</keyword>
<dbReference type="InterPro" id="IPR016130">
    <property type="entry name" value="Tyr_Pase_AS"/>
</dbReference>
<proteinExistence type="predicted"/>
<dbReference type="VEuPathDB" id="AmoebaDB:NF0108810"/>
<dbReference type="AlphaFoldDB" id="A0A6A5BV76"/>
<dbReference type="OrthoDB" id="193277at2759"/>
<dbReference type="Proteomes" id="UP000444721">
    <property type="component" value="Unassembled WGS sequence"/>
</dbReference>
<comment type="caution">
    <text evidence="1">The sequence shown here is derived from an EMBL/GenBank/DDBJ whole genome shotgun (WGS) entry which is preliminary data.</text>
</comment>
<dbReference type="InterPro" id="IPR029021">
    <property type="entry name" value="Prot-tyrosine_phosphatase-like"/>
</dbReference>
<accession>A0A6A5BV76</accession>
<dbReference type="EMBL" id="VFQX01000027">
    <property type="protein sequence ID" value="KAF0979166.1"/>
    <property type="molecule type" value="Genomic_DNA"/>
</dbReference>
<dbReference type="Gene3D" id="3.90.190.10">
    <property type="entry name" value="Protein tyrosine phosphatase superfamily"/>
    <property type="match status" value="1"/>
</dbReference>
<dbReference type="PANTHER" id="PTHR38745">
    <property type="entry name" value="PHOSPHATASE, PUTATIVE-RELATED"/>
    <property type="match status" value="1"/>
</dbReference>
<dbReference type="RefSeq" id="XP_044563879.1">
    <property type="nucleotide sequence ID" value="XM_044704601.1"/>
</dbReference>
<dbReference type="VEuPathDB" id="AmoebaDB:NfTy_053390"/>
<evidence type="ECO:0008006" key="3">
    <source>
        <dbReference type="Google" id="ProtNLM"/>
    </source>
</evidence>
<dbReference type="VEuPathDB" id="AmoebaDB:FDP41_001509"/>
<gene>
    <name evidence="1" type="ORF">FDP41_001509</name>
</gene>
<evidence type="ECO:0000313" key="1">
    <source>
        <dbReference type="EMBL" id="KAF0979166.1"/>
    </source>
</evidence>
<evidence type="ECO:0000313" key="2">
    <source>
        <dbReference type="Proteomes" id="UP000444721"/>
    </source>
</evidence>
<dbReference type="SUPFAM" id="SSF52799">
    <property type="entry name" value="(Phosphotyrosine protein) phosphatases II"/>
    <property type="match status" value="1"/>
</dbReference>